<dbReference type="PANTHER" id="PTHR34825">
    <property type="entry name" value="CONSERVED PROTEIN, WITH A WEAK D-GALACTARATE DEHYDRATASE/ALTRONATE HYDROLASE DOMAIN"/>
    <property type="match status" value="1"/>
</dbReference>
<evidence type="ECO:0000259" key="1">
    <source>
        <dbReference type="Pfam" id="PF09820"/>
    </source>
</evidence>
<organism evidence="2 3">
    <name type="scientific">Anaerobutyricum soehngenii</name>
    <dbReference type="NCBI Taxonomy" id="105843"/>
    <lineage>
        <taxon>Bacteria</taxon>
        <taxon>Bacillati</taxon>
        <taxon>Bacillota</taxon>
        <taxon>Clostridia</taxon>
        <taxon>Lachnospirales</taxon>
        <taxon>Lachnospiraceae</taxon>
        <taxon>Anaerobutyricum</taxon>
    </lineage>
</organism>
<feature type="domain" description="AAA-ATPase-like" evidence="1">
    <location>
        <begin position="11"/>
        <end position="234"/>
    </location>
</feature>
<sequence length="554" mass="64634">MNSFTAQLKMPIGISDFETIRKRNAYYVDKSSLISELINSMSAVTLFTRPRRFGKTLTMSMLESFFNIEKNSKNLFDGLEISKNEALCAAWMNEYPVISLTFKEIEGLDFETAYEYLKEVLADLFSQYPFLIDEASTAENDKELFYNLQNCSATKAGVKKSLKLLVKLLFNYYGKPVILLLDEYDVPLAKAADNGYYKEMLDIMRGILQVLKDNNNLAFAVITGCLRISKESIFTGTNNFKINTITSKRFNEYFGFTEREVKELLQDINASSQYDKVKEWYDGYNFGGVEIYCPWDVINYADDFINEDKVEPSCYWNNTSGNTIIRSFIDRFSNEIRDDFEVLLKGGQIQKTIKEDLTYDLLHSSEENFWSVLYLTGYLTMVKESKFISKEITLKIPNKEIREIFNDTIKEWFTTTVGNMNRNKLFQAIWNADVATITEQMTKILVRTISYYDYREDFYHAFLVGIFTGAGYSVKSNRENGEGRSDVVIKDNNNMRVAIFEVKYSEKKADLEKDCDRALDQIRDRQYFVEFEDEYEEVFCYGISFWKKRCLVKR</sequence>
<dbReference type="InterPro" id="IPR027417">
    <property type="entry name" value="P-loop_NTPase"/>
</dbReference>
<protein>
    <submittedName>
        <fullName evidence="2">AAA family ATPase</fullName>
    </submittedName>
</protein>
<evidence type="ECO:0000313" key="3">
    <source>
        <dbReference type="Proteomes" id="UP001315001"/>
    </source>
</evidence>
<dbReference type="Pfam" id="PF09820">
    <property type="entry name" value="AAA-ATPase_like"/>
    <property type="match status" value="1"/>
</dbReference>
<reference evidence="2 3" key="1">
    <citation type="submission" date="2021-02" db="EMBL/GenBank/DDBJ databases">
        <title>Lactate utilizing bacteria of the human gut.</title>
        <authorList>
            <person name="Sheridan P.O."/>
        </authorList>
    </citation>
    <scope>NUCLEOTIDE SEQUENCE [LARGE SCALE GENOMIC DNA]</scope>
    <source>
        <strain evidence="2 3">HTF-83D</strain>
    </source>
</reference>
<gene>
    <name evidence="2" type="ORF">JYQ75_14145</name>
</gene>
<dbReference type="InterPro" id="IPR012547">
    <property type="entry name" value="PDDEXK_9"/>
</dbReference>
<dbReference type="PANTHER" id="PTHR34825:SF1">
    <property type="entry name" value="AAA-ATPASE-LIKE DOMAIN-CONTAINING PROTEIN"/>
    <property type="match status" value="1"/>
</dbReference>
<accession>A0ABS3ZMF1</accession>
<dbReference type="EMBL" id="JAFIQO010000232">
    <property type="protein sequence ID" value="MBP0058505.1"/>
    <property type="molecule type" value="Genomic_DNA"/>
</dbReference>
<dbReference type="Proteomes" id="UP001315001">
    <property type="component" value="Unassembled WGS sequence"/>
</dbReference>
<proteinExistence type="predicted"/>
<evidence type="ECO:0000313" key="2">
    <source>
        <dbReference type="EMBL" id="MBP0058505.1"/>
    </source>
</evidence>
<dbReference type="SUPFAM" id="SSF52540">
    <property type="entry name" value="P-loop containing nucleoside triphosphate hydrolases"/>
    <property type="match status" value="1"/>
</dbReference>
<dbReference type="InterPro" id="IPR018631">
    <property type="entry name" value="AAA-ATPase-like_dom"/>
</dbReference>
<name>A0ABS3ZMF1_9FIRM</name>
<comment type="caution">
    <text evidence="2">The sequence shown here is derived from an EMBL/GenBank/DDBJ whole genome shotgun (WGS) entry which is preliminary data.</text>
</comment>
<keyword evidence="3" id="KW-1185">Reference proteome</keyword>
<dbReference type="Pfam" id="PF08011">
    <property type="entry name" value="PDDEXK_9"/>
    <property type="match status" value="1"/>
</dbReference>